<sequence length="166" mass="19138">MDEQSWKFGKEITSEEEYHKQTSALAEELQRIYTPDQVAEIAAQNMLYVDLLNREPAIDRGFHSSNDHYRSLAEQNNLLSLRVKTLVSHMASIIKSGVDGALQRGSKKANDENHKANRDRKAEALQDWDKSGLINMSEFARRNHITYGVTERVLCKWLSDYKKAKR</sequence>
<evidence type="ECO:0000313" key="3">
    <source>
        <dbReference type="Proteomes" id="UP001596132"/>
    </source>
</evidence>
<evidence type="ECO:0000256" key="1">
    <source>
        <dbReference type="SAM" id="MobiDB-lite"/>
    </source>
</evidence>
<organism evidence="2 3">
    <name type="scientific">Aeromonas eucrenophila</name>
    <dbReference type="NCBI Taxonomy" id="649"/>
    <lineage>
        <taxon>Bacteria</taxon>
        <taxon>Pseudomonadati</taxon>
        <taxon>Pseudomonadota</taxon>
        <taxon>Gammaproteobacteria</taxon>
        <taxon>Aeromonadales</taxon>
        <taxon>Aeromonadaceae</taxon>
        <taxon>Aeromonas</taxon>
    </lineage>
</organism>
<keyword evidence="3" id="KW-1185">Reference proteome</keyword>
<feature type="compositionally biased region" description="Basic and acidic residues" evidence="1">
    <location>
        <begin position="108"/>
        <end position="121"/>
    </location>
</feature>
<reference evidence="3" key="1">
    <citation type="journal article" date="2019" name="Int. J. Syst. Evol. Microbiol.">
        <title>The Global Catalogue of Microorganisms (GCM) 10K type strain sequencing project: providing services to taxonomists for standard genome sequencing and annotation.</title>
        <authorList>
            <consortium name="The Broad Institute Genomics Platform"/>
            <consortium name="The Broad Institute Genome Sequencing Center for Infectious Disease"/>
            <person name="Wu L."/>
            <person name="Ma J."/>
        </authorList>
    </citation>
    <scope>NUCLEOTIDE SEQUENCE [LARGE SCALE GENOMIC DNA]</scope>
    <source>
        <strain evidence="3">KCTC 15012</strain>
    </source>
</reference>
<feature type="region of interest" description="Disordered" evidence="1">
    <location>
        <begin position="102"/>
        <end position="121"/>
    </location>
</feature>
<proteinExistence type="predicted"/>
<gene>
    <name evidence="2" type="ORF">ACFPVW_03935</name>
</gene>
<comment type="caution">
    <text evidence="2">The sequence shown here is derived from an EMBL/GenBank/DDBJ whole genome shotgun (WGS) entry which is preliminary data.</text>
</comment>
<dbReference type="RefSeq" id="WP_042640079.1">
    <property type="nucleotide sequence ID" value="NZ_CDDF01000005.1"/>
</dbReference>
<name>A0ABW0YCG4_9GAMM</name>
<dbReference type="EMBL" id="JBHSPP010000005">
    <property type="protein sequence ID" value="MFC5705239.1"/>
    <property type="molecule type" value="Genomic_DNA"/>
</dbReference>
<protein>
    <submittedName>
        <fullName evidence="2">Uncharacterized protein</fullName>
    </submittedName>
</protein>
<evidence type="ECO:0000313" key="2">
    <source>
        <dbReference type="EMBL" id="MFC5705239.1"/>
    </source>
</evidence>
<dbReference type="Proteomes" id="UP001596132">
    <property type="component" value="Unassembled WGS sequence"/>
</dbReference>
<accession>A0ABW0YCG4</accession>